<dbReference type="InterPro" id="IPR003594">
    <property type="entry name" value="HATPase_dom"/>
</dbReference>
<dbReference type="PROSITE" id="PS50109">
    <property type="entry name" value="HIS_KIN"/>
    <property type="match status" value="1"/>
</dbReference>
<dbReference type="GO" id="GO:0000155">
    <property type="term" value="F:phosphorelay sensor kinase activity"/>
    <property type="evidence" value="ECO:0007669"/>
    <property type="project" value="InterPro"/>
</dbReference>
<keyword evidence="7 17" id="KW-0812">Transmembrane</keyword>
<feature type="domain" description="Histidine kinase" evidence="18">
    <location>
        <begin position="696"/>
        <end position="917"/>
    </location>
</feature>
<dbReference type="Pfam" id="PF00072">
    <property type="entry name" value="Response_reg"/>
    <property type="match status" value="1"/>
</dbReference>
<dbReference type="GO" id="GO:0005524">
    <property type="term" value="F:ATP binding"/>
    <property type="evidence" value="ECO:0007669"/>
    <property type="project" value="UniProtKB-KW"/>
</dbReference>
<evidence type="ECO:0000259" key="19">
    <source>
        <dbReference type="PROSITE" id="PS50110"/>
    </source>
</evidence>
<dbReference type="Gene3D" id="3.30.450.350">
    <property type="entry name" value="CHASE domain"/>
    <property type="match status" value="1"/>
</dbReference>
<dbReference type="EC" id="2.7.13.3" evidence="3"/>
<dbReference type="PRINTS" id="PR00344">
    <property type="entry name" value="BCTRLSENSOR"/>
</dbReference>
<dbReference type="Pfam" id="PF02518">
    <property type="entry name" value="HATPase_c"/>
    <property type="match status" value="1"/>
</dbReference>
<dbReference type="SUPFAM" id="SSF55874">
    <property type="entry name" value="ATPase domain of HSP90 chaperone/DNA topoisomerase II/histidine kinase"/>
    <property type="match status" value="1"/>
</dbReference>
<feature type="modified residue" description="4-aspartylphosphate" evidence="15">
    <location>
        <position position="987"/>
    </location>
</feature>
<dbReference type="CDD" id="cd16922">
    <property type="entry name" value="HATPase_EvgS-ArcB-TorS-like"/>
    <property type="match status" value="1"/>
</dbReference>
<dbReference type="InterPro" id="IPR042240">
    <property type="entry name" value="CHASE_sf"/>
</dbReference>
<keyword evidence="10" id="KW-0067">ATP-binding</keyword>
<keyword evidence="25" id="KW-1185">Reference proteome</keyword>
<dbReference type="OrthoDB" id="9801651at2"/>
<name>A0A5M6IKI7_9PROT</name>
<dbReference type="SUPFAM" id="SSF52172">
    <property type="entry name" value="CheY-like"/>
    <property type="match status" value="1"/>
</dbReference>
<evidence type="ECO:0000256" key="11">
    <source>
        <dbReference type="ARBA" id="ARBA00022989"/>
    </source>
</evidence>
<dbReference type="Gene3D" id="3.40.50.2300">
    <property type="match status" value="1"/>
</dbReference>
<evidence type="ECO:0000256" key="2">
    <source>
        <dbReference type="ARBA" id="ARBA00004651"/>
    </source>
</evidence>
<evidence type="ECO:0000256" key="7">
    <source>
        <dbReference type="ARBA" id="ARBA00022692"/>
    </source>
</evidence>
<proteinExistence type="predicted"/>
<dbReference type="Gene3D" id="1.10.287.130">
    <property type="match status" value="1"/>
</dbReference>
<dbReference type="InterPro" id="IPR006189">
    <property type="entry name" value="CHASE_dom"/>
</dbReference>
<dbReference type="CDD" id="cd00130">
    <property type="entry name" value="PAS"/>
    <property type="match status" value="2"/>
</dbReference>
<dbReference type="InterPro" id="IPR013656">
    <property type="entry name" value="PAS_4"/>
</dbReference>
<feature type="region of interest" description="Disordered" evidence="16">
    <location>
        <begin position="24"/>
        <end position="45"/>
    </location>
</feature>
<evidence type="ECO:0000256" key="14">
    <source>
        <dbReference type="PROSITE-ProRule" id="PRU00110"/>
    </source>
</evidence>
<dbReference type="InterPro" id="IPR008207">
    <property type="entry name" value="Sig_transdc_His_kin_Hpt_dom"/>
</dbReference>
<dbReference type="GO" id="GO:0005886">
    <property type="term" value="C:plasma membrane"/>
    <property type="evidence" value="ECO:0007669"/>
    <property type="project" value="UniProtKB-SubCell"/>
</dbReference>
<dbReference type="SMART" id="SM00073">
    <property type="entry name" value="HPT"/>
    <property type="match status" value="1"/>
</dbReference>
<dbReference type="Gene3D" id="3.30.565.10">
    <property type="entry name" value="Histidine kinase-like ATPase, C-terminal domain"/>
    <property type="match status" value="1"/>
</dbReference>
<accession>A0A5M6IKI7</accession>
<dbReference type="SUPFAM" id="SSF47226">
    <property type="entry name" value="Histidine-containing phosphotransfer domain, HPT domain"/>
    <property type="match status" value="1"/>
</dbReference>
<evidence type="ECO:0000313" key="25">
    <source>
        <dbReference type="Proteomes" id="UP000325255"/>
    </source>
</evidence>
<dbReference type="Pfam" id="PF08447">
    <property type="entry name" value="PAS_3"/>
    <property type="match status" value="1"/>
</dbReference>
<dbReference type="Pfam" id="PF08448">
    <property type="entry name" value="PAS_4"/>
    <property type="match status" value="1"/>
</dbReference>
<comment type="subcellular location">
    <subcellularLocation>
        <location evidence="2">Cell membrane</location>
        <topology evidence="2">Multi-pass membrane protein</topology>
    </subcellularLocation>
</comment>
<organism evidence="24 25">
    <name type="scientific">Rhodovastum atsumiense</name>
    <dbReference type="NCBI Taxonomy" id="504468"/>
    <lineage>
        <taxon>Bacteria</taxon>
        <taxon>Pseudomonadati</taxon>
        <taxon>Pseudomonadota</taxon>
        <taxon>Alphaproteobacteria</taxon>
        <taxon>Acetobacterales</taxon>
        <taxon>Acetobacteraceae</taxon>
        <taxon>Rhodovastum</taxon>
    </lineage>
</organism>
<evidence type="ECO:0000256" key="1">
    <source>
        <dbReference type="ARBA" id="ARBA00000085"/>
    </source>
</evidence>
<dbReference type="PROSITE" id="PS50110">
    <property type="entry name" value="RESPONSE_REGULATORY"/>
    <property type="match status" value="1"/>
</dbReference>
<evidence type="ECO:0000256" key="6">
    <source>
        <dbReference type="ARBA" id="ARBA00022679"/>
    </source>
</evidence>
<feature type="domain" description="PAC" evidence="21">
    <location>
        <begin position="493"/>
        <end position="546"/>
    </location>
</feature>
<dbReference type="AlphaFoldDB" id="A0A5M6IKI7"/>
<evidence type="ECO:0000259" key="20">
    <source>
        <dbReference type="PROSITE" id="PS50112"/>
    </source>
</evidence>
<dbReference type="CDD" id="cd00082">
    <property type="entry name" value="HisKA"/>
    <property type="match status" value="1"/>
</dbReference>
<dbReference type="Gene3D" id="1.20.120.160">
    <property type="entry name" value="HPT domain"/>
    <property type="match status" value="1"/>
</dbReference>
<evidence type="ECO:0000256" key="13">
    <source>
        <dbReference type="ARBA" id="ARBA00023136"/>
    </source>
</evidence>
<feature type="region of interest" description="Disordered" evidence="16">
    <location>
        <begin position="1055"/>
        <end position="1083"/>
    </location>
</feature>
<evidence type="ECO:0000259" key="18">
    <source>
        <dbReference type="PROSITE" id="PS50109"/>
    </source>
</evidence>
<keyword evidence="11 17" id="KW-1133">Transmembrane helix</keyword>
<evidence type="ECO:0000256" key="17">
    <source>
        <dbReference type="SAM" id="Phobius"/>
    </source>
</evidence>
<dbReference type="InterPro" id="IPR013655">
    <property type="entry name" value="PAS_fold_3"/>
</dbReference>
<dbReference type="RefSeq" id="WP_150045703.1">
    <property type="nucleotide sequence ID" value="NZ_OW485601.1"/>
</dbReference>
<dbReference type="Pfam" id="PF00512">
    <property type="entry name" value="HisKA"/>
    <property type="match status" value="1"/>
</dbReference>
<dbReference type="PROSITE" id="PS50113">
    <property type="entry name" value="PAC"/>
    <property type="match status" value="1"/>
</dbReference>
<feature type="domain" description="Response regulatory" evidence="19">
    <location>
        <begin position="938"/>
        <end position="1055"/>
    </location>
</feature>
<dbReference type="Pfam" id="PF01627">
    <property type="entry name" value="Hpt"/>
    <property type="match status" value="1"/>
</dbReference>
<dbReference type="InterPro" id="IPR035965">
    <property type="entry name" value="PAS-like_dom_sf"/>
</dbReference>
<dbReference type="SUPFAM" id="SSF55785">
    <property type="entry name" value="PYP-like sensor domain (PAS domain)"/>
    <property type="match status" value="2"/>
</dbReference>
<evidence type="ECO:0000259" key="21">
    <source>
        <dbReference type="PROSITE" id="PS50113"/>
    </source>
</evidence>
<dbReference type="InterPro" id="IPR001610">
    <property type="entry name" value="PAC"/>
</dbReference>
<dbReference type="SMART" id="SM01079">
    <property type="entry name" value="CHASE"/>
    <property type="match status" value="1"/>
</dbReference>
<gene>
    <name evidence="24" type="ORF">F1189_30825</name>
</gene>
<dbReference type="Gene3D" id="3.30.450.20">
    <property type="entry name" value="PAS domain"/>
    <property type="match status" value="2"/>
</dbReference>
<dbReference type="InterPro" id="IPR011006">
    <property type="entry name" value="CheY-like_superfamily"/>
</dbReference>
<keyword evidence="5 15" id="KW-0597">Phosphoprotein</keyword>
<evidence type="ECO:0000259" key="22">
    <source>
        <dbReference type="PROSITE" id="PS50839"/>
    </source>
</evidence>
<dbReference type="EMBL" id="VWPK01000109">
    <property type="protein sequence ID" value="KAA5608068.1"/>
    <property type="molecule type" value="Genomic_DNA"/>
</dbReference>
<reference evidence="24 25" key="1">
    <citation type="submission" date="2019-09" db="EMBL/GenBank/DDBJ databases">
        <title>Genome sequence of Rhodovastum atsumiense, a diverse member of the Acetobacteraceae family of non-sulfur purple photosynthetic bacteria.</title>
        <authorList>
            <person name="Meyer T."/>
            <person name="Kyndt J."/>
        </authorList>
    </citation>
    <scope>NUCLEOTIDE SEQUENCE [LARGE SCALE GENOMIC DNA]</scope>
    <source>
        <strain evidence="24 25">DSM 21279</strain>
    </source>
</reference>
<dbReference type="SMART" id="SM00091">
    <property type="entry name" value="PAS"/>
    <property type="match status" value="2"/>
</dbReference>
<comment type="catalytic activity">
    <reaction evidence="1">
        <text>ATP + protein L-histidine = ADP + protein N-phospho-L-histidine.</text>
        <dbReference type="EC" id="2.7.13.3"/>
    </reaction>
</comment>
<keyword evidence="4" id="KW-1003">Cell membrane</keyword>
<evidence type="ECO:0000259" key="23">
    <source>
        <dbReference type="PROSITE" id="PS50894"/>
    </source>
</evidence>
<dbReference type="InterPro" id="IPR003661">
    <property type="entry name" value="HisK_dim/P_dom"/>
</dbReference>
<evidence type="ECO:0000256" key="9">
    <source>
        <dbReference type="ARBA" id="ARBA00022777"/>
    </source>
</evidence>
<dbReference type="NCBIfam" id="TIGR00229">
    <property type="entry name" value="sensory_box"/>
    <property type="match status" value="2"/>
</dbReference>
<evidence type="ECO:0000256" key="3">
    <source>
        <dbReference type="ARBA" id="ARBA00012438"/>
    </source>
</evidence>
<feature type="domain" description="CHASE" evidence="22">
    <location>
        <begin position="120"/>
        <end position="353"/>
    </location>
</feature>
<evidence type="ECO:0000256" key="4">
    <source>
        <dbReference type="ARBA" id="ARBA00022475"/>
    </source>
</evidence>
<evidence type="ECO:0000256" key="12">
    <source>
        <dbReference type="ARBA" id="ARBA00023012"/>
    </source>
</evidence>
<keyword evidence="8" id="KW-0547">Nucleotide-binding</keyword>
<dbReference type="Pfam" id="PF03924">
    <property type="entry name" value="CHASE"/>
    <property type="match status" value="1"/>
</dbReference>
<feature type="domain" description="PAS" evidence="20">
    <location>
        <begin position="554"/>
        <end position="608"/>
    </location>
</feature>
<dbReference type="PROSITE" id="PS50112">
    <property type="entry name" value="PAS"/>
    <property type="match status" value="1"/>
</dbReference>
<dbReference type="SMART" id="SM00086">
    <property type="entry name" value="PAC"/>
    <property type="match status" value="2"/>
</dbReference>
<dbReference type="InterPro" id="IPR004358">
    <property type="entry name" value="Sig_transdc_His_kin-like_C"/>
</dbReference>
<protein>
    <recommendedName>
        <fullName evidence="3">histidine kinase</fullName>
        <ecNumber evidence="3">2.7.13.3</ecNumber>
    </recommendedName>
</protein>
<dbReference type="InterPro" id="IPR036890">
    <property type="entry name" value="HATPase_C_sf"/>
</dbReference>
<dbReference type="InterPro" id="IPR001789">
    <property type="entry name" value="Sig_transdc_resp-reg_receiver"/>
</dbReference>
<keyword evidence="13 17" id="KW-0472">Membrane</keyword>
<dbReference type="InterPro" id="IPR005467">
    <property type="entry name" value="His_kinase_dom"/>
</dbReference>
<feature type="domain" description="HPt" evidence="23">
    <location>
        <begin position="1094"/>
        <end position="1191"/>
    </location>
</feature>
<feature type="modified residue" description="Phosphohistidine" evidence="14">
    <location>
        <position position="1133"/>
    </location>
</feature>
<evidence type="ECO:0000256" key="16">
    <source>
        <dbReference type="SAM" id="MobiDB-lite"/>
    </source>
</evidence>
<dbReference type="InterPro" id="IPR000700">
    <property type="entry name" value="PAS-assoc_C"/>
</dbReference>
<comment type="caution">
    <text evidence="24">The sequence shown here is derived from an EMBL/GenBank/DDBJ whole genome shotgun (WGS) entry which is preliminary data.</text>
</comment>
<dbReference type="SMART" id="SM00388">
    <property type="entry name" value="HisKA"/>
    <property type="match status" value="1"/>
</dbReference>
<keyword evidence="12" id="KW-0902">Two-component regulatory system</keyword>
<dbReference type="SUPFAM" id="SSF47384">
    <property type="entry name" value="Homodimeric domain of signal transducing histidine kinase"/>
    <property type="match status" value="1"/>
</dbReference>
<evidence type="ECO:0000256" key="8">
    <source>
        <dbReference type="ARBA" id="ARBA00022741"/>
    </source>
</evidence>
<dbReference type="PROSITE" id="PS50894">
    <property type="entry name" value="HPT"/>
    <property type="match status" value="1"/>
</dbReference>
<dbReference type="InterPro" id="IPR036641">
    <property type="entry name" value="HPT_dom_sf"/>
</dbReference>
<dbReference type="PROSITE" id="PS50839">
    <property type="entry name" value="CHASE"/>
    <property type="match status" value="1"/>
</dbReference>
<dbReference type="PANTHER" id="PTHR45339:SF1">
    <property type="entry name" value="HYBRID SIGNAL TRANSDUCTION HISTIDINE KINASE J"/>
    <property type="match status" value="1"/>
</dbReference>
<keyword evidence="9" id="KW-0418">Kinase</keyword>
<dbReference type="FunFam" id="3.30.565.10:FF:000010">
    <property type="entry name" value="Sensor histidine kinase RcsC"/>
    <property type="match status" value="1"/>
</dbReference>
<sequence length="1191" mass="129077">MPNRAGQPLRAAWRAPLRAAWRRRRAADTPPAGINPLREPMPRYGRPPGKRRMLARLLPIIVLGLGIGGLLSWFVLHLETERQAASFRGIAEQHIISIHAGVDTAISGLTLLTGHFETIEAAVTGRDRFRRMVAPTLREAPFIQALEWMPRVGRDARAAFEDLARAEGPADFTITELDPASGARRPAGDREDFFPVLYAEPQASNSRAIGFDPASSPVRRLALEAARDSGEPRASSRISLVQETADQFGILVVAPVYRPPPDDTVAARRQALRGYVCGVFRIGDLIEKSRDHLNDTHAGAHAALADIHLFDLSAPEGNRLLHPKAAEIAPATLTAGLHAAATFTVGGRTWMVVATPGPALRPASLPPAVLVTFLGAVLVTCVLCYHQSLILDHTEHVRRFAQAMRQARDKGTQEMAALHRRLEYALAATGEGVWDYDVARGAVSHNARWAELLGLGDTLLEHPATLPCSMVHVQDRTDVLARLRAAVSTTSCFHSEHRVIRADGREIWVLDRGDIVERDATGKPLRMVGSLADITERKLLEIELQDNQQRLQEREHHLRTILNHMPALIAYYDREERNRFANRPYLDWFGLREEQALGRSILELFGEERYRMHAVRIAAVLGGDTQVFERDLASPGGQGFRHALVHYIPDLREGVVHGFYVLALDITELKRTEQALRASKEEAEQANRAKSQFLATMSHEIRTPINGVIGLAELLRGTALDARQLVWVDRLQGSADHLLRLVDDILDFSRLDGGSMVFESIPFHPAALAEETCRMLEAGAAAKGLDWRVCLPAVPPPAVLGDPGRLRQILLNLLGNAIKFTAAGGVTLTLEHAATAEGAVALAFTVRDTGIGIPRQAQARLFREFSQGDSSISRRFGGTGLGLAICARLVAQMDGDITVESEDGPGSVFRFSVRLPPAPDKAPARVAAPAPQTVARLRILLAEDDPTNRLVITAMLQRLGHDAGVAENGARAVEAVRAGGFDLVLMDMMMPGMDGLAATRAIRALEGPAAGIVVIALTANALPDDRQRCLAAGMDDFLAKPLRLAALRAMLARHAPPRGDGPAAAEESPPPPAAPEGAPAFDPHPVRQMIAELGQDTYETIRTQFLAEVERRLSAMTELLARDDRAVLLREAHSLKSGAAAFGLVALARVAAEMEHGALADAPEALTARLARLHGLADAAALAGLLAGQPA</sequence>
<dbReference type="CDD" id="cd00088">
    <property type="entry name" value="HPT"/>
    <property type="match status" value="1"/>
</dbReference>
<dbReference type="FunFam" id="1.10.287.130:FF:000004">
    <property type="entry name" value="Ethylene receptor 1"/>
    <property type="match status" value="1"/>
</dbReference>
<dbReference type="PANTHER" id="PTHR45339">
    <property type="entry name" value="HYBRID SIGNAL TRANSDUCTION HISTIDINE KINASE J"/>
    <property type="match status" value="1"/>
</dbReference>
<keyword evidence="6" id="KW-0808">Transferase</keyword>
<dbReference type="InterPro" id="IPR000014">
    <property type="entry name" value="PAS"/>
</dbReference>
<dbReference type="InterPro" id="IPR036097">
    <property type="entry name" value="HisK_dim/P_sf"/>
</dbReference>
<dbReference type="Proteomes" id="UP000325255">
    <property type="component" value="Unassembled WGS sequence"/>
</dbReference>
<dbReference type="CDD" id="cd17546">
    <property type="entry name" value="REC_hyHK_CKI1_RcsC-like"/>
    <property type="match status" value="1"/>
</dbReference>
<dbReference type="SMART" id="SM00448">
    <property type="entry name" value="REC"/>
    <property type="match status" value="1"/>
</dbReference>
<evidence type="ECO:0000256" key="5">
    <source>
        <dbReference type="ARBA" id="ARBA00022553"/>
    </source>
</evidence>
<evidence type="ECO:0000256" key="10">
    <source>
        <dbReference type="ARBA" id="ARBA00022840"/>
    </source>
</evidence>
<dbReference type="SMART" id="SM00387">
    <property type="entry name" value="HATPase_c"/>
    <property type="match status" value="1"/>
</dbReference>
<evidence type="ECO:0000256" key="15">
    <source>
        <dbReference type="PROSITE-ProRule" id="PRU00169"/>
    </source>
</evidence>
<evidence type="ECO:0000313" key="24">
    <source>
        <dbReference type="EMBL" id="KAA5608068.1"/>
    </source>
</evidence>
<feature type="transmembrane region" description="Helical" evidence="17">
    <location>
        <begin position="53"/>
        <end position="76"/>
    </location>
</feature>